<feature type="compositionally biased region" description="Acidic residues" evidence="1">
    <location>
        <begin position="173"/>
        <end position="185"/>
    </location>
</feature>
<dbReference type="GO" id="GO:0090263">
    <property type="term" value="P:positive regulation of canonical Wnt signaling pathway"/>
    <property type="evidence" value="ECO:0007669"/>
    <property type="project" value="TreeGrafter"/>
</dbReference>
<feature type="region of interest" description="Disordered" evidence="1">
    <location>
        <begin position="159"/>
        <end position="196"/>
    </location>
</feature>
<name>A0AAJ7SM56_PETMA</name>
<dbReference type="InterPro" id="IPR002004">
    <property type="entry name" value="PABP_HYD_C"/>
</dbReference>
<sequence length="256" mass="28167">MTSSRGEPAQRVGRAMMMMRSSSMEEDEEERERLGEAIYSVVERSYPEMADRITGSLMELSVTELSSLLRCPETLRARVERAAAAIDEFWRERDRLGELLYPRVEKLCPDNCSRITGDSRGMLLELDMDTLKLLAGGDGGDGDHSHHVLKAMVSKAQEALKQHQQQLQQQQQDDGDGGDGGDGDGGDCGGGDGGDDDELGEQLYRYLVASGRAKTADVITGMLLEIPHDALRQLLRSPQQLDEKISLADEALRASQ</sequence>
<gene>
    <name evidence="4 5" type="primary">LOC116938184</name>
</gene>
<feature type="domain" description="PABC" evidence="2">
    <location>
        <begin position="179"/>
        <end position="256"/>
    </location>
</feature>
<dbReference type="GO" id="GO:0003723">
    <property type="term" value="F:RNA binding"/>
    <property type="evidence" value="ECO:0007669"/>
    <property type="project" value="InterPro"/>
</dbReference>
<dbReference type="RefSeq" id="XP_032801196.1">
    <property type="nucleotide sequence ID" value="XM_032945305.1"/>
</dbReference>
<evidence type="ECO:0000313" key="5">
    <source>
        <dbReference type="RefSeq" id="XP_032801196.1"/>
    </source>
</evidence>
<feature type="domain" description="PABC" evidence="2">
    <location>
        <begin position="14"/>
        <end position="91"/>
    </location>
</feature>
<dbReference type="SMART" id="SM00517">
    <property type="entry name" value="PolyA"/>
    <property type="match status" value="3"/>
</dbReference>
<dbReference type="PROSITE" id="PS51309">
    <property type="entry name" value="PABC"/>
    <property type="match status" value="2"/>
</dbReference>
<keyword evidence="3" id="KW-1185">Reference proteome</keyword>
<evidence type="ECO:0000256" key="1">
    <source>
        <dbReference type="SAM" id="MobiDB-lite"/>
    </source>
</evidence>
<accession>A0AAJ7SM56</accession>
<dbReference type="RefSeq" id="XP_032801195.1">
    <property type="nucleotide sequence ID" value="XM_032945304.1"/>
</dbReference>
<dbReference type="AlphaFoldDB" id="A0AAJ7SM56"/>
<evidence type="ECO:0000313" key="4">
    <source>
        <dbReference type="RefSeq" id="XP_032801195.1"/>
    </source>
</evidence>
<protein>
    <submittedName>
        <fullName evidence="4 5">Uncharacterized protein LOC116938184 isoform X1</fullName>
    </submittedName>
</protein>
<evidence type="ECO:0000313" key="3">
    <source>
        <dbReference type="Proteomes" id="UP001318040"/>
    </source>
</evidence>
<dbReference type="PANTHER" id="PTHR46276:SF1">
    <property type="entry name" value="E3 UBIQUITIN-PROTEIN LIGASE UBR5"/>
    <property type="match status" value="1"/>
</dbReference>
<dbReference type="PANTHER" id="PTHR46276">
    <property type="entry name" value="E3 UBIQUITIN-PROTEIN LIGASE UBR5"/>
    <property type="match status" value="1"/>
</dbReference>
<dbReference type="Pfam" id="PF00658">
    <property type="entry name" value="MLLE"/>
    <property type="match status" value="2"/>
</dbReference>
<dbReference type="GO" id="GO:0005634">
    <property type="term" value="C:nucleus"/>
    <property type="evidence" value="ECO:0007669"/>
    <property type="project" value="TreeGrafter"/>
</dbReference>
<dbReference type="Gene3D" id="1.10.1900.10">
    <property type="entry name" value="c-terminal domain of poly(a) binding protein"/>
    <property type="match status" value="3"/>
</dbReference>
<dbReference type="GO" id="GO:0034450">
    <property type="term" value="F:ubiquitin-ubiquitin ligase activity"/>
    <property type="evidence" value="ECO:0007669"/>
    <property type="project" value="TreeGrafter"/>
</dbReference>
<dbReference type="GO" id="GO:0000209">
    <property type="term" value="P:protein polyubiquitination"/>
    <property type="evidence" value="ECO:0007669"/>
    <property type="project" value="TreeGrafter"/>
</dbReference>
<reference evidence="4 5" key="1">
    <citation type="submission" date="2025-04" db="UniProtKB">
        <authorList>
            <consortium name="RefSeq"/>
        </authorList>
    </citation>
    <scope>IDENTIFICATION</scope>
    <source>
        <tissue evidence="4 5">Sperm</tissue>
    </source>
</reference>
<organism evidence="3 5">
    <name type="scientific">Petromyzon marinus</name>
    <name type="common">Sea lamprey</name>
    <dbReference type="NCBI Taxonomy" id="7757"/>
    <lineage>
        <taxon>Eukaryota</taxon>
        <taxon>Metazoa</taxon>
        <taxon>Chordata</taxon>
        <taxon>Craniata</taxon>
        <taxon>Vertebrata</taxon>
        <taxon>Cyclostomata</taxon>
        <taxon>Hyperoartia</taxon>
        <taxon>Petromyzontiformes</taxon>
        <taxon>Petromyzontidae</taxon>
        <taxon>Petromyzon</taxon>
    </lineage>
</organism>
<feature type="region of interest" description="Disordered" evidence="1">
    <location>
        <begin position="1"/>
        <end position="30"/>
    </location>
</feature>
<evidence type="ECO:0000259" key="2">
    <source>
        <dbReference type="PROSITE" id="PS51309"/>
    </source>
</evidence>
<dbReference type="SUPFAM" id="SSF63570">
    <property type="entry name" value="PABC (PABP) domain"/>
    <property type="match status" value="3"/>
</dbReference>
<dbReference type="Proteomes" id="UP001318040">
    <property type="component" value="Unplaced"/>
</dbReference>
<dbReference type="KEGG" id="pmrn:116938184"/>
<dbReference type="InterPro" id="IPR036053">
    <property type="entry name" value="PABP-dom"/>
</dbReference>
<proteinExistence type="predicted"/>
<dbReference type="GO" id="GO:0005737">
    <property type="term" value="C:cytoplasm"/>
    <property type="evidence" value="ECO:0007669"/>
    <property type="project" value="TreeGrafter"/>
</dbReference>